<comment type="caution">
    <text evidence="1">The sequence shown here is derived from an EMBL/GenBank/DDBJ whole genome shotgun (WGS) entry which is preliminary data.</text>
</comment>
<feature type="non-terminal residue" evidence="1">
    <location>
        <position position="1"/>
    </location>
</feature>
<keyword evidence="2" id="KW-1185">Reference proteome</keyword>
<dbReference type="InterPro" id="IPR021109">
    <property type="entry name" value="Peptidase_aspartic_dom_sf"/>
</dbReference>
<sequence>MVISVVVAEYKVERVLIDQGSSTNILYWSIYKKLGLKLTDMEPYVGKLYGFAGEHIQIKGLVELNAIFGERGYTRTISVSFMVVDVKASYNIIIGRPALNKLGVVVSTYHLCMKYPVEREVGRVWADHNAAKRCYEDNLRVGSRPSRIGDTDENQDVFAWPSTDMPGVDPEFICHHLSISPGFRPVAQRWMKLGDEKRRAAKEETKKLFVVGFIREIQYPTWLANMVMVKKANVK</sequence>
<dbReference type="SUPFAM" id="SSF56672">
    <property type="entry name" value="DNA/RNA polymerases"/>
    <property type="match status" value="1"/>
</dbReference>
<proteinExistence type="predicted"/>
<dbReference type="Gene3D" id="3.10.10.10">
    <property type="entry name" value="HIV Type 1 Reverse Transcriptase, subunit A, domain 1"/>
    <property type="match status" value="1"/>
</dbReference>
<dbReference type="PANTHER" id="PTHR33240:SF15">
    <property type="entry name" value="GAG-PRO-LIKE PROTEIN"/>
    <property type="match status" value="1"/>
</dbReference>
<accession>A0A371IFQ6</accession>
<evidence type="ECO:0000313" key="1">
    <source>
        <dbReference type="EMBL" id="RDY13815.1"/>
    </source>
</evidence>
<reference evidence="1" key="1">
    <citation type="submission" date="2018-05" db="EMBL/GenBank/DDBJ databases">
        <title>Draft genome of Mucuna pruriens seed.</title>
        <authorList>
            <person name="Nnadi N.E."/>
            <person name="Vos R."/>
            <person name="Hasami M.H."/>
            <person name="Devisetty U.K."/>
            <person name="Aguiy J.C."/>
        </authorList>
    </citation>
    <scope>NUCLEOTIDE SEQUENCE [LARGE SCALE GENOMIC DNA]</scope>
    <source>
        <strain evidence="1">JCA_2017</strain>
    </source>
</reference>
<dbReference type="Proteomes" id="UP000257109">
    <property type="component" value="Unassembled WGS sequence"/>
</dbReference>
<evidence type="ECO:0000313" key="2">
    <source>
        <dbReference type="Proteomes" id="UP000257109"/>
    </source>
</evidence>
<dbReference type="PANTHER" id="PTHR33240">
    <property type="entry name" value="OS08G0508500 PROTEIN"/>
    <property type="match status" value="1"/>
</dbReference>
<gene>
    <name evidence="1" type="ORF">CR513_01209</name>
</gene>
<dbReference type="AlphaFoldDB" id="A0A371IFQ6"/>
<dbReference type="EMBL" id="QJKJ01000192">
    <property type="protein sequence ID" value="RDY13815.1"/>
    <property type="molecule type" value="Genomic_DNA"/>
</dbReference>
<dbReference type="Gene3D" id="2.40.70.10">
    <property type="entry name" value="Acid Proteases"/>
    <property type="match status" value="1"/>
</dbReference>
<organism evidence="1 2">
    <name type="scientific">Mucuna pruriens</name>
    <name type="common">Velvet bean</name>
    <name type="synonym">Dolichos pruriens</name>
    <dbReference type="NCBI Taxonomy" id="157652"/>
    <lineage>
        <taxon>Eukaryota</taxon>
        <taxon>Viridiplantae</taxon>
        <taxon>Streptophyta</taxon>
        <taxon>Embryophyta</taxon>
        <taxon>Tracheophyta</taxon>
        <taxon>Spermatophyta</taxon>
        <taxon>Magnoliopsida</taxon>
        <taxon>eudicotyledons</taxon>
        <taxon>Gunneridae</taxon>
        <taxon>Pentapetalae</taxon>
        <taxon>rosids</taxon>
        <taxon>fabids</taxon>
        <taxon>Fabales</taxon>
        <taxon>Fabaceae</taxon>
        <taxon>Papilionoideae</taxon>
        <taxon>50 kb inversion clade</taxon>
        <taxon>NPAAA clade</taxon>
        <taxon>indigoferoid/millettioid clade</taxon>
        <taxon>Phaseoleae</taxon>
        <taxon>Mucuna</taxon>
    </lineage>
</organism>
<protein>
    <submittedName>
        <fullName evidence="1">Uncharacterized protein</fullName>
    </submittedName>
</protein>
<name>A0A371IFQ6_MUCPR</name>
<dbReference type="OrthoDB" id="1400091at2759"/>
<dbReference type="SUPFAM" id="SSF50630">
    <property type="entry name" value="Acid proteases"/>
    <property type="match status" value="1"/>
</dbReference>
<dbReference type="InterPro" id="IPR043502">
    <property type="entry name" value="DNA/RNA_pol_sf"/>
</dbReference>
<dbReference type="CDD" id="cd00303">
    <property type="entry name" value="retropepsin_like"/>
    <property type="match status" value="1"/>
</dbReference>